<reference evidence="1" key="1">
    <citation type="submission" date="2020-05" db="EMBL/GenBank/DDBJ databases">
        <title>Large-scale comparative analyses of tick genomes elucidate their genetic diversity and vector capacities.</title>
        <authorList>
            <person name="Jia N."/>
            <person name="Wang J."/>
            <person name="Shi W."/>
            <person name="Du L."/>
            <person name="Sun Y."/>
            <person name="Zhan W."/>
            <person name="Jiang J."/>
            <person name="Wang Q."/>
            <person name="Zhang B."/>
            <person name="Ji P."/>
            <person name="Sakyi L.B."/>
            <person name="Cui X."/>
            <person name="Yuan T."/>
            <person name="Jiang B."/>
            <person name="Yang W."/>
            <person name="Lam T.T.-Y."/>
            <person name="Chang Q."/>
            <person name="Ding S."/>
            <person name="Wang X."/>
            <person name="Zhu J."/>
            <person name="Ruan X."/>
            <person name="Zhao L."/>
            <person name="Wei J."/>
            <person name="Que T."/>
            <person name="Du C."/>
            <person name="Cheng J."/>
            <person name="Dai P."/>
            <person name="Han X."/>
            <person name="Huang E."/>
            <person name="Gao Y."/>
            <person name="Liu J."/>
            <person name="Shao H."/>
            <person name="Ye R."/>
            <person name="Li L."/>
            <person name="Wei W."/>
            <person name="Wang X."/>
            <person name="Wang C."/>
            <person name="Yang T."/>
            <person name="Huo Q."/>
            <person name="Li W."/>
            <person name="Guo W."/>
            <person name="Chen H."/>
            <person name="Zhou L."/>
            <person name="Ni X."/>
            <person name="Tian J."/>
            <person name="Zhou Y."/>
            <person name="Sheng Y."/>
            <person name="Liu T."/>
            <person name="Pan Y."/>
            <person name="Xia L."/>
            <person name="Li J."/>
            <person name="Zhao F."/>
            <person name="Cao W."/>
        </authorList>
    </citation>
    <scope>NUCLEOTIDE SEQUENCE</scope>
    <source>
        <strain evidence="1">Hyas-2018</strain>
    </source>
</reference>
<dbReference type="EMBL" id="CM023488">
    <property type="protein sequence ID" value="KAH6923639.1"/>
    <property type="molecule type" value="Genomic_DNA"/>
</dbReference>
<sequence>MDVDDSPCKCGVCDACLKRRREASEKASAKLAQGKGTGQSTPEEGTSGAHPEALRRPSATSTSTSTDTSSCSSPSTETSVLTPSGDISKPRSSSYKGPSRSGTGAMAGTHPRLSSSATLSSGSMPEISADDISARTAALAESLSPGLSSQATEASGTIDTPSSETGPAAMDTTPEGAGGRATLSELTYQSLSGVEEYYPSPQERLRLQQQLGLPPARAGQQEPMQLAGGHSPMDVSKSEGLSPVDYSTDLAASVSLPPMDTTVSEESYPKSSVVSGGKSSGDSLKTLDEVSELKTSPALPSTGSSAECYPDSATRASVDSAGTLRDISEIEGSSGTIEHGSTSDEDTSTGTDSSKPSPTKRLRRQRRVKDADFKDPGDKKPDDKDHDSDLSTVTRNGGSLQGLFHDGIGCRAPRLRARHADLIPRYE</sequence>
<accession>A0ACB7RP46</accession>
<keyword evidence="2" id="KW-1185">Reference proteome</keyword>
<dbReference type="Proteomes" id="UP000821845">
    <property type="component" value="Chromosome 8"/>
</dbReference>
<protein>
    <submittedName>
        <fullName evidence="1">Uncharacterized protein</fullName>
    </submittedName>
</protein>
<evidence type="ECO:0000313" key="1">
    <source>
        <dbReference type="EMBL" id="KAH6923639.1"/>
    </source>
</evidence>
<proteinExistence type="predicted"/>
<comment type="caution">
    <text evidence="1">The sequence shown here is derived from an EMBL/GenBank/DDBJ whole genome shotgun (WGS) entry which is preliminary data.</text>
</comment>
<gene>
    <name evidence="1" type="ORF">HPB50_004316</name>
</gene>
<name>A0ACB7RP46_HYAAI</name>
<organism evidence="1 2">
    <name type="scientific">Hyalomma asiaticum</name>
    <name type="common">Tick</name>
    <dbReference type="NCBI Taxonomy" id="266040"/>
    <lineage>
        <taxon>Eukaryota</taxon>
        <taxon>Metazoa</taxon>
        <taxon>Ecdysozoa</taxon>
        <taxon>Arthropoda</taxon>
        <taxon>Chelicerata</taxon>
        <taxon>Arachnida</taxon>
        <taxon>Acari</taxon>
        <taxon>Parasitiformes</taxon>
        <taxon>Ixodida</taxon>
        <taxon>Ixodoidea</taxon>
        <taxon>Ixodidae</taxon>
        <taxon>Hyalomminae</taxon>
        <taxon>Hyalomma</taxon>
    </lineage>
</organism>
<evidence type="ECO:0000313" key="2">
    <source>
        <dbReference type="Proteomes" id="UP000821845"/>
    </source>
</evidence>